<feature type="domain" description="CBS" evidence="5">
    <location>
        <begin position="374"/>
        <end position="436"/>
    </location>
</feature>
<keyword evidence="7" id="KW-1185">Reference proteome</keyword>
<dbReference type="SUPFAM" id="SSF54631">
    <property type="entry name" value="CBS-domain pair"/>
    <property type="match status" value="1"/>
</dbReference>
<dbReference type="FunFam" id="3.40.50.1100:FF:000118">
    <property type="entry name" value="Related to CYS4-cystathionine beta-synthase"/>
    <property type="match status" value="1"/>
</dbReference>
<dbReference type="CDD" id="cd01561">
    <property type="entry name" value="CBS_like"/>
    <property type="match status" value="1"/>
</dbReference>
<dbReference type="AlphaFoldDB" id="A0A9P0FEZ1"/>
<dbReference type="Pfam" id="PF00291">
    <property type="entry name" value="PALP"/>
    <property type="match status" value="1"/>
</dbReference>
<evidence type="ECO:0000256" key="1">
    <source>
        <dbReference type="ARBA" id="ARBA00001933"/>
    </source>
</evidence>
<evidence type="ECO:0000256" key="4">
    <source>
        <dbReference type="PROSITE-ProRule" id="PRU00703"/>
    </source>
</evidence>
<organism evidence="6 7">
    <name type="scientific">Brassicogethes aeneus</name>
    <name type="common">Rape pollen beetle</name>
    <name type="synonym">Meligethes aeneus</name>
    <dbReference type="NCBI Taxonomy" id="1431903"/>
    <lineage>
        <taxon>Eukaryota</taxon>
        <taxon>Metazoa</taxon>
        <taxon>Ecdysozoa</taxon>
        <taxon>Arthropoda</taxon>
        <taxon>Hexapoda</taxon>
        <taxon>Insecta</taxon>
        <taxon>Pterygota</taxon>
        <taxon>Neoptera</taxon>
        <taxon>Endopterygota</taxon>
        <taxon>Coleoptera</taxon>
        <taxon>Polyphaga</taxon>
        <taxon>Cucujiformia</taxon>
        <taxon>Nitidulidae</taxon>
        <taxon>Meligethinae</taxon>
        <taxon>Brassicogethes</taxon>
    </lineage>
</organism>
<dbReference type="InterPro" id="IPR050214">
    <property type="entry name" value="Cys_Synth/Cystath_Beta-Synth"/>
</dbReference>
<comment type="similarity">
    <text evidence="2">Belongs to the cysteine synthase/cystathionine beta-synthase family.</text>
</comment>
<gene>
    <name evidence="6" type="ORF">MELIAE_LOCUS5352</name>
</gene>
<keyword evidence="3" id="KW-0663">Pyridoxal phosphate</keyword>
<dbReference type="GO" id="GO:0019344">
    <property type="term" value="P:cysteine biosynthetic process"/>
    <property type="evidence" value="ECO:0007669"/>
    <property type="project" value="UniProtKB-ARBA"/>
</dbReference>
<keyword evidence="4" id="KW-0129">CBS domain</keyword>
<accession>A0A9P0FEZ1</accession>
<dbReference type="Proteomes" id="UP001154078">
    <property type="component" value="Chromosome 3"/>
</dbReference>
<evidence type="ECO:0000256" key="3">
    <source>
        <dbReference type="ARBA" id="ARBA00022898"/>
    </source>
</evidence>
<dbReference type="PROSITE" id="PS51371">
    <property type="entry name" value="CBS"/>
    <property type="match status" value="1"/>
</dbReference>
<evidence type="ECO:0000256" key="2">
    <source>
        <dbReference type="ARBA" id="ARBA00007103"/>
    </source>
</evidence>
<dbReference type="InterPro" id="IPR036052">
    <property type="entry name" value="TrpB-like_PALP_sf"/>
</dbReference>
<dbReference type="Pfam" id="PF00571">
    <property type="entry name" value="CBS"/>
    <property type="match status" value="1"/>
</dbReference>
<evidence type="ECO:0000313" key="6">
    <source>
        <dbReference type="EMBL" id="CAH0553342.1"/>
    </source>
</evidence>
<proteinExistence type="inferred from homology"/>
<dbReference type="EMBL" id="OV121134">
    <property type="protein sequence ID" value="CAH0553342.1"/>
    <property type="molecule type" value="Genomic_DNA"/>
</dbReference>
<evidence type="ECO:0000313" key="7">
    <source>
        <dbReference type="Proteomes" id="UP001154078"/>
    </source>
</evidence>
<dbReference type="InterPro" id="IPR001926">
    <property type="entry name" value="TrpB-like_PALP"/>
</dbReference>
<dbReference type="SUPFAM" id="SSF53686">
    <property type="entry name" value="Tryptophan synthase beta subunit-like PLP-dependent enzymes"/>
    <property type="match status" value="1"/>
</dbReference>
<comment type="cofactor">
    <cofactor evidence="1">
        <name>pyridoxal 5'-phosphate</name>
        <dbReference type="ChEBI" id="CHEBI:597326"/>
    </cofactor>
</comment>
<dbReference type="InterPro" id="IPR000644">
    <property type="entry name" value="CBS_dom"/>
</dbReference>
<protein>
    <recommendedName>
        <fullName evidence="5">CBS domain-containing protein</fullName>
    </recommendedName>
</protein>
<dbReference type="PANTHER" id="PTHR10314">
    <property type="entry name" value="CYSTATHIONINE BETA-SYNTHASE"/>
    <property type="match status" value="1"/>
</dbReference>
<dbReference type="Gene3D" id="3.10.580.10">
    <property type="entry name" value="CBS-domain"/>
    <property type="match status" value="1"/>
</dbReference>
<dbReference type="InterPro" id="IPR046342">
    <property type="entry name" value="CBS_dom_sf"/>
</dbReference>
<reference evidence="6" key="1">
    <citation type="submission" date="2021-12" db="EMBL/GenBank/DDBJ databases">
        <authorList>
            <person name="King R."/>
        </authorList>
    </citation>
    <scope>NUCLEOTIDE SEQUENCE</scope>
</reference>
<dbReference type="OrthoDB" id="728at2759"/>
<evidence type="ECO:0000259" key="5">
    <source>
        <dbReference type="PROSITE" id="PS51371"/>
    </source>
</evidence>
<sequence length="507" mass="55834">MDEAETVSKCTWAADADPETSPHIKIDWKNEDKVHNCVTRLVGNTPIIKLNKIPESAGIQCEMYVKCEYMNPGGSEKDRFAVRAIQEAERTKTLKPGDTIIAPSLGNTAVSMALVAAIKGYPIKIVTPDDIIEYREITLNLLGADIIKVSKNTNPNSKTGLFGVCETLSCEIPHAVILNPYTSPDNPLCHYDGTAEEILDAFEGSVDMLVVNCRSGGIITGIGRKIREKCPNCIMVGINSVTSSEAEQAPTNDDKTSLDYSYSDSGSANPEFLPMMLDQSVIDKWIKSDKNEGFKMARRLIADEGIFCGVYSGMAVCVALNEAKTLSASNKCVIILPDNIRDYLQMFVNDSWLQVKNIEPCSNPGDYWWWDVNISELRLKPLQIAEDSMSCHSVMHIMRKYRIKQVPIINKHNSLVGAVTFSGIINKILSGEVHSKDPVGKCVTDYNGIEEGDSATLGLAMRTLELQPNAIIYQIASSEVGIIKKVTGLVKYIDILLYIQANDPKKV</sequence>
<name>A0A9P0FEZ1_BRAAE</name>
<dbReference type="Gene3D" id="3.40.50.1100">
    <property type="match status" value="2"/>
</dbReference>